<dbReference type="InterPro" id="IPR051331">
    <property type="entry name" value="Chorismate_mutase-related"/>
</dbReference>
<dbReference type="SMART" id="SM00830">
    <property type="entry name" value="CM_2"/>
    <property type="match status" value="1"/>
</dbReference>
<dbReference type="InterPro" id="IPR002701">
    <property type="entry name" value="CM_II_prokaryot"/>
</dbReference>
<dbReference type="EMBL" id="JAGWCR010000023">
    <property type="protein sequence ID" value="MBS3652322.1"/>
    <property type="molecule type" value="Genomic_DNA"/>
</dbReference>
<dbReference type="Pfam" id="PF01817">
    <property type="entry name" value="CM_2"/>
    <property type="match status" value="1"/>
</dbReference>
<reference evidence="4" key="1">
    <citation type="submission" date="2021-04" db="EMBL/GenBank/DDBJ databases">
        <title>Pseudaminobacter soli sp. nov., isolated from paddy soil contaminated by heavy metals.</title>
        <authorList>
            <person name="Zhang K."/>
        </authorList>
    </citation>
    <scope>NUCLEOTIDE SEQUENCE</scope>
    <source>
        <strain evidence="4">19-2017</strain>
    </source>
</reference>
<accession>A0A942I451</accession>
<proteinExistence type="predicted"/>
<dbReference type="Proteomes" id="UP000680348">
    <property type="component" value="Unassembled WGS sequence"/>
</dbReference>
<gene>
    <name evidence="4" type="ORF">KEU06_27400</name>
</gene>
<evidence type="ECO:0000256" key="2">
    <source>
        <dbReference type="ARBA" id="ARBA00023235"/>
    </source>
</evidence>
<dbReference type="PROSITE" id="PS51168">
    <property type="entry name" value="CHORISMATE_MUT_2"/>
    <property type="match status" value="1"/>
</dbReference>
<dbReference type="GO" id="GO:0046417">
    <property type="term" value="P:chorismate metabolic process"/>
    <property type="evidence" value="ECO:0007669"/>
    <property type="project" value="InterPro"/>
</dbReference>
<keyword evidence="2" id="KW-0413">Isomerase</keyword>
<dbReference type="RefSeq" id="WP_188257877.1">
    <property type="nucleotide sequence ID" value="NZ_JABVCF010000023.1"/>
</dbReference>
<organism evidence="4 5">
    <name type="scientific">Pseudaminobacter soli</name>
    <name type="common">ex Zhang et al. 2022</name>
    <dbReference type="NCBI Taxonomy" id="2831468"/>
    <lineage>
        <taxon>Bacteria</taxon>
        <taxon>Pseudomonadati</taxon>
        <taxon>Pseudomonadota</taxon>
        <taxon>Alphaproteobacteria</taxon>
        <taxon>Hyphomicrobiales</taxon>
        <taxon>Phyllobacteriaceae</taxon>
        <taxon>Pseudaminobacter</taxon>
    </lineage>
</organism>
<dbReference type="InterPro" id="IPR036979">
    <property type="entry name" value="CM_dom_sf"/>
</dbReference>
<evidence type="ECO:0000259" key="3">
    <source>
        <dbReference type="PROSITE" id="PS51168"/>
    </source>
</evidence>
<dbReference type="InterPro" id="IPR036263">
    <property type="entry name" value="Chorismate_II_sf"/>
</dbReference>
<dbReference type="PANTHER" id="PTHR38041">
    <property type="entry name" value="CHORISMATE MUTASE"/>
    <property type="match status" value="1"/>
</dbReference>
<comment type="caution">
    <text evidence="4">The sequence shown here is derived from an EMBL/GenBank/DDBJ whole genome shotgun (WGS) entry which is preliminary data.</text>
</comment>
<name>A0A942I451_9HYPH</name>
<dbReference type="SUPFAM" id="SSF48600">
    <property type="entry name" value="Chorismate mutase II"/>
    <property type="match status" value="1"/>
</dbReference>
<keyword evidence="5" id="KW-1185">Reference proteome</keyword>
<evidence type="ECO:0000256" key="1">
    <source>
        <dbReference type="ARBA" id="ARBA00012404"/>
    </source>
</evidence>
<protein>
    <recommendedName>
        <fullName evidence="1">chorismate mutase</fullName>
        <ecNumber evidence="1">5.4.99.5</ecNumber>
    </recommendedName>
</protein>
<evidence type="ECO:0000313" key="5">
    <source>
        <dbReference type="Proteomes" id="UP000680348"/>
    </source>
</evidence>
<dbReference type="GO" id="GO:0004106">
    <property type="term" value="F:chorismate mutase activity"/>
    <property type="evidence" value="ECO:0007669"/>
    <property type="project" value="UniProtKB-EC"/>
</dbReference>
<dbReference type="GO" id="GO:0009697">
    <property type="term" value="P:salicylic acid biosynthetic process"/>
    <property type="evidence" value="ECO:0007669"/>
    <property type="project" value="TreeGrafter"/>
</dbReference>
<dbReference type="AlphaFoldDB" id="A0A942I451"/>
<dbReference type="Gene3D" id="1.20.59.10">
    <property type="entry name" value="Chorismate mutase"/>
    <property type="match status" value="1"/>
</dbReference>
<dbReference type="PANTHER" id="PTHR38041:SF1">
    <property type="entry name" value="CHORISMATE MUTASE"/>
    <property type="match status" value="1"/>
</dbReference>
<feature type="domain" description="Chorismate mutase" evidence="3">
    <location>
        <begin position="1"/>
        <end position="89"/>
    </location>
</feature>
<dbReference type="EC" id="5.4.99.5" evidence="1"/>
<sequence>MKILEPYRARIDALDDRIVDLLVERTGIIREVGHIKHEHGIPAVLQDRVDAVRERAAARAQAKGLDPELVRELYARLIAFSCSLEETIKDELTNSQAPDRP</sequence>
<evidence type="ECO:0000313" key="4">
    <source>
        <dbReference type="EMBL" id="MBS3652322.1"/>
    </source>
</evidence>